<organism evidence="2 3">
    <name type="scientific">Flavobacterium cerinum</name>
    <dbReference type="NCBI Taxonomy" id="2502784"/>
    <lineage>
        <taxon>Bacteria</taxon>
        <taxon>Pseudomonadati</taxon>
        <taxon>Bacteroidota</taxon>
        <taxon>Flavobacteriia</taxon>
        <taxon>Flavobacteriales</taxon>
        <taxon>Flavobacteriaceae</taxon>
        <taxon>Flavobacterium</taxon>
    </lineage>
</organism>
<evidence type="ECO:0000259" key="1">
    <source>
        <dbReference type="PROSITE" id="PS51186"/>
    </source>
</evidence>
<accession>A0A3S3QF02</accession>
<dbReference type="Proteomes" id="UP000287527">
    <property type="component" value="Unassembled WGS sequence"/>
</dbReference>
<protein>
    <submittedName>
        <fullName evidence="2">GNAT family N-acetyltransferase</fullName>
    </submittedName>
</protein>
<feature type="domain" description="N-acetyltransferase" evidence="1">
    <location>
        <begin position="1"/>
        <end position="145"/>
    </location>
</feature>
<evidence type="ECO:0000313" key="3">
    <source>
        <dbReference type="Proteomes" id="UP000287527"/>
    </source>
</evidence>
<dbReference type="PROSITE" id="PS51186">
    <property type="entry name" value="GNAT"/>
    <property type="match status" value="1"/>
</dbReference>
<dbReference type="Gene3D" id="3.40.630.30">
    <property type="match status" value="1"/>
</dbReference>
<sequence length="145" mass="16985">MTIRKYLLSDDDNIISLLRLNTPKYFAPEEEQDLRDYFANHIDHYYVVEDNGTIIGSGGFNLTNEGKNAAISWDIIHPDYQGKGVGKQLTQYRIDRIKEIDTVENISVRTSQLVFKFYEKFGFVLKEIAKDYWAKGIDMYRMEIE</sequence>
<dbReference type="AlphaFoldDB" id="A0A3S3QF02"/>
<dbReference type="InterPro" id="IPR016181">
    <property type="entry name" value="Acyl_CoA_acyltransferase"/>
</dbReference>
<dbReference type="InterPro" id="IPR000182">
    <property type="entry name" value="GNAT_dom"/>
</dbReference>
<keyword evidence="2" id="KW-0808">Transferase</keyword>
<dbReference type="Pfam" id="PF00583">
    <property type="entry name" value="Acetyltransf_1"/>
    <property type="match status" value="1"/>
</dbReference>
<name>A0A3S3QF02_9FLAO</name>
<dbReference type="EMBL" id="SBII01000001">
    <property type="protein sequence ID" value="RWX03678.1"/>
    <property type="molecule type" value="Genomic_DNA"/>
</dbReference>
<gene>
    <name evidence="2" type="ORF">EPI11_01760</name>
</gene>
<dbReference type="SUPFAM" id="SSF55729">
    <property type="entry name" value="Acyl-CoA N-acyltransferases (Nat)"/>
    <property type="match status" value="1"/>
</dbReference>
<dbReference type="RefSeq" id="WP_128388233.1">
    <property type="nucleotide sequence ID" value="NZ_SBII01000001.1"/>
</dbReference>
<dbReference type="CDD" id="cd04301">
    <property type="entry name" value="NAT_SF"/>
    <property type="match status" value="1"/>
</dbReference>
<reference evidence="2 3" key="1">
    <citation type="submission" date="2019-01" db="EMBL/GenBank/DDBJ databases">
        <title>Flavobacterium sp. nov.,isolated from freshwater.</title>
        <authorList>
            <person name="Zhang R."/>
            <person name="Du Z.-J."/>
        </authorList>
    </citation>
    <scope>NUCLEOTIDE SEQUENCE [LARGE SCALE GENOMIC DNA]</scope>
    <source>
        <strain evidence="2 3">1E403</strain>
    </source>
</reference>
<dbReference type="OrthoDB" id="961272at2"/>
<evidence type="ECO:0000313" key="2">
    <source>
        <dbReference type="EMBL" id="RWX03678.1"/>
    </source>
</evidence>
<comment type="caution">
    <text evidence="2">The sequence shown here is derived from an EMBL/GenBank/DDBJ whole genome shotgun (WGS) entry which is preliminary data.</text>
</comment>
<proteinExistence type="predicted"/>
<keyword evidence="3" id="KW-1185">Reference proteome</keyword>
<dbReference type="GO" id="GO:0016747">
    <property type="term" value="F:acyltransferase activity, transferring groups other than amino-acyl groups"/>
    <property type="evidence" value="ECO:0007669"/>
    <property type="project" value="InterPro"/>
</dbReference>